<evidence type="ECO:0000256" key="1">
    <source>
        <dbReference type="SAM" id="MobiDB-lite"/>
    </source>
</evidence>
<dbReference type="KEGG" id="ehx:EMIHUDRAFT_460016"/>
<organism evidence="2 3">
    <name type="scientific">Emiliania huxleyi (strain CCMP1516)</name>
    <dbReference type="NCBI Taxonomy" id="280463"/>
    <lineage>
        <taxon>Eukaryota</taxon>
        <taxon>Haptista</taxon>
        <taxon>Haptophyta</taxon>
        <taxon>Prymnesiophyceae</taxon>
        <taxon>Isochrysidales</taxon>
        <taxon>Noelaerhabdaceae</taxon>
        <taxon>Emiliania</taxon>
    </lineage>
</organism>
<reference evidence="2" key="2">
    <citation type="submission" date="2024-10" db="UniProtKB">
        <authorList>
            <consortium name="EnsemblProtists"/>
        </authorList>
    </citation>
    <scope>IDENTIFICATION</scope>
</reference>
<feature type="compositionally biased region" description="Pro residues" evidence="1">
    <location>
        <begin position="28"/>
        <end position="65"/>
    </location>
</feature>
<dbReference type="RefSeq" id="XP_005760322.1">
    <property type="nucleotide sequence ID" value="XM_005760265.1"/>
</dbReference>
<feature type="region of interest" description="Disordered" evidence="1">
    <location>
        <begin position="161"/>
        <end position="186"/>
    </location>
</feature>
<sequence length="288" mass="30820">MHPAFPHPQQLPPGTYLPLGHAPNQHWPAPPFGQPMRPPPLGVPLPQPQPQQPQQPQQPPLPPPAPEEEARRVSRVAVSGLEARLIAAFLAVVRRQKTAKVGWLQHCFHGDLEWVRSLILHPELTSLPEKGVSKELYNSHFTRLLHSTRRGTPTAAYTFNRGAEAPPPAAAVGASEPGGAEGGGSVVRQPAVAEMPLLVGEAPLDDVFDRMIVKAMGGDQAVQPEALDRSEALDRALALLGEPCAGVRVSESSLVFGVVECNSAERLPLLLINGSTGGAYARLRAARL</sequence>
<evidence type="ECO:0000313" key="2">
    <source>
        <dbReference type="EnsemblProtists" id="EOD07893"/>
    </source>
</evidence>
<dbReference type="HOGENOM" id="CLU_968357_0_0_1"/>
<dbReference type="EnsemblProtists" id="EOD07893">
    <property type="protein sequence ID" value="EOD07893"/>
    <property type="gene ID" value="EMIHUDRAFT_460016"/>
</dbReference>
<reference evidence="3" key="1">
    <citation type="journal article" date="2013" name="Nature">
        <title>Pan genome of the phytoplankton Emiliania underpins its global distribution.</title>
        <authorList>
            <person name="Read B.A."/>
            <person name="Kegel J."/>
            <person name="Klute M.J."/>
            <person name="Kuo A."/>
            <person name="Lefebvre S.C."/>
            <person name="Maumus F."/>
            <person name="Mayer C."/>
            <person name="Miller J."/>
            <person name="Monier A."/>
            <person name="Salamov A."/>
            <person name="Young J."/>
            <person name="Aguilar M."/>
            <person name="Claverie J.M."/>
            <person name="Frickenhaus S."/>
            <person name="Gonzalez K."/>
            <person name="Herman E.K."/>
            <person name="Lin Y.C."/>
            <person name="Napier J."/>
            <person name="Ogata H."/>
            <person name="Sarno A.F."/>
            <person name="Shmutz J."/>
            <person name="Schroeder D."/>
            <person name="de Vargas C."/>
            <person name="Verret F."/>
            <person name="von Dassow P."/>
            <person name="Valentin K."/>
            <person name="Van de Peer Y."/>
            <person name="Wheeler G."/>
            <person name="Dacks J.B."/>
            <person name="Delwiche C.F."/>
            <person name="Dyhrman S.T."/>
            <person name="Glockner G."/>
            <person name="John U."/>
            <person name="Richards T."/>
            <person name="Worden A.Z."/>
            <person name="Zhang X."/>
            <person name="Grigoriev I.V."/>
            <person name="Allen A.E."/>
            <person name="Bidle K."/>
            <person name="Borodovsky M."/>
            <person name="Bowler C."/>
            <person name="Brownlee C."/>
            <person name="Cock J.M."/>
            <person name="Elias M."/>
            <person name="Gladyshev V.N."/>
            <person name="Groth M."/>
            <person name="Guda C."/>
            <person name="Hadaegh A."/>
            <person name="Iglesias-Rodriguez M.D."/>
            <person name="Jenkins J."/>
            <person name="Jones B.M."/>
            <person name="Lawson T."/>
            <person name="Leese F."/>
            <person name="Lindquist E."/>
            <person name="Lobanov A."/>
            <person name="Lomsadze A."/>
            <person name="Malik S.B."/>
            <person name="Marsh M.E."/>
            <person name="Mackinder L."/>
            <person name="Mock T."/>
            <person name="Mueller-Roeber B."/>
            <person name="Pagarete A."/>
            <person name="Parker M."/>
            <person name="Probert I."/>
            <person name="Quesneville H."/>
            <person name="Raines C."/>
            <person name="Rensing S.A."/>
            <person name="Riano-Pachon D.M."/>
            <person name="Richier S."/>
            <person name="Rokitta S."/>
            <person name="Shiraiwa Y."/>
            <person name="Soanes D.M."/>
            <person name="van der Giezen M."/>
            <person name="Wahlund T.M."/>
            <person name="Williams B."/>
            <person name="Wilson W."/>
            <person name="Wolfe G."/>
            <person name="Wurch L.L."/>
        </authorList>
    </citation>
    <scope>NUCLEOTIDE SEQUENCE</scope>
</reference>
<dbReference type="PaxDb" id="2903-EOD07893"/>
<feature type="compositionally biased region" description="Pro residues" evidence="1">
    <location>
        <begin position="1"/>
        <end position="11"/>
    </location>
</feature>
<dbReference type="Proteomes" id="UP000013827">
    <property type="component" value="Unassembled WGS sequence"/>
</dbReference>
<proteinExistence type="predicted"/>
<feature type="region of interest" description="Disordered" evidence="1">
    <location>
        <begin position="1"/>
        <end position="73"/>
    </location>
</feature>
<dbReference type="GeneID" id="17254040"/>
<accession>A0A0D3I9F8</accession>
<protein>
    <submittedName>
        <fullName evidence="2">Uncharacterized protein</fullName>
    </submittedName>
</protein>
<evidence type="ECO:0000313" key="3">
    <source>
        <dbReference type="Proteomes" id="UP000013827"/>
    </source>
</evidence>
<keyword evidence="3" id="KW-1185">Reference proteome</keyword>
<name>A0A0D3I9F8_EMIH1</name>
<dbReference type="AlphaFoldDB" id="A0A0D3I9F8"/>